<feature type="compositionally biased region" description="Pro residues" evidence="1">
    <location>
        <begin position="701"/>
        <end position="715"/>
    </location>
</feature>
<reference evidence="4" key="1">
    <citation type="submission" date="2016-11" db="EMBL/GenBank/DDBJ databases">
        <authorList>
            <person name="Varghese N."/>
            <person name="Submissions S."/>
        </authorList>
    </citation>
    <scope>NUCLEOTIDE SEQUENCE [LARGE SCALE GENOMIC DNA]</scope>
    <source>
        <strain evidence="4">DSM 29440</strain>
    </source>
</reference>
<dbReference type="InterPro" id="IPR011335">
    <property type="entry name" value="Restrct_endonuc-II-like"/>
</dbReference>
<dbReference type="EMBL" id="FSRL01000001">
    <property type="protein sequence ID" value="SIO20226.1"/>
    <property type="molecule type" value="Genomic_DNA"/>
</dbReference>
<dbReference type="SUPFAM" id="SSF52980">
    <property type="entry name" value="Restriction endonuclease-like"/>
    <property type="match status" value="1"/>
</dbReference>
<evidence type="ECO:0000313" key="3">
    <source>
        <dbReference type="EMBL" id="SIO20226.1"/>
    </source>
</evidence>
<keyword evidence="4" id="KW-1185">Reference proteome</keyword>
<proteinExistence type="predicted"/>
<sequence length="995" mass="107558">MFDPSDRPRLFSTPIGADFSEALLRGLEARLDGAPPEAWGRVTIYVNTTRMRRHLLDRLAQGPARLLPRILLVTDLASDPRLAGLKPAASSLGQRLQLRQAVLRLIELQPDLAPPAAAFDLATSLSALLEEMDDEGVNPASLATLDVAEHSAHWARSLSMISILSGQDSDAFRGNAALNRDALAALLALWHETSPRDPVIVAGSTGSRGTTRLLMEAVSRLPQGAVVLPGVDHEMPEAVWQNLLASATNPKRPPEEDHPQYRFAALLSRLGLEPRDIHHWAELLPATPSRNRLVSLALRPAPVTDQWRRDGPPLTETLPAATGSLTLIEAQSPRHEAGAIALAIREAVEAGKSTALVTPDRTLARQVTAALARWSIVPDDSAGLPLHQSAPGRFLIETAALLGRPLDLAPALSLLKHPLTASGPGQRGPHLLNTSEFETWARHRGAPRLDRATLEAWLASRTTSAARQAWAEWLATLLERAAGAVTETLAARIAAHVTLAEALAAGPGQIGSGALWLEEPGQAATQAMAELREAAPLGGEVNNSHYLTLIRSFLAEKEVRTAPVSHPLVAIWGTIEARTRIVDICILAGLNEGTWPATPAQDPWMNRAMRHEAGMLLPERRVGLAAHDFQQALGAAEVVLSRSVRSADAETVPSRWLNRLTNLLTGLGPQGASALDAMKARGARLQRLADALARHSARPLPSLPAPRPSPAPPEGVRPRKLFVTAISTLIRDPYAIYARHVLKLRRLGPRAPEPDAAMRGTVLHAVMERCLLERFDFTGPPDEVAQAFLSLAADVIASHVPWPATRRLWLGRLASATPDLLRHEARLQAEGTPVIIEKTGSVPLQHVDFIVAAKPDRIDRLATGGCAVLDYKTNTKPPSEKEVEAFDKQLLLEAAIAEAGGFSGLGAERAARVGYISLGNPANSRDEPLEIDGLWRPHAMLLDLANLIRSYQNESKGYTARRAPQHLSYAGDYDHLSRYGEWDDTARPETIPVGR</sequence>
<dbReference type="Proteomes" id="UP000184932">
    <property type="component" value="Unassembled WGS sequence"/>
</dbReference>
<dbReference type="AlphaFoldDB" id="A0A1N6HKF9"/>
<organism evidence="3 4">
    <name type="scientific">Vannielia litorea</name>
    <dbReference type="NCBI Taxonomy" id="1217970"/>
    <lineage>
        <taxon>Bacteria</taxon>
        <taxon>Pseudomonadati</taxon>
        <taxon>Pseudomonadota</taxon>
        <taxon>Alphaproteobacteria</taxon>
        <taxon>Rhodobacterales</taxon>
        <taxon>Paracoccaceae</taxon>
        <taxon>Vannielia</taxon>
    </lineage>
</organism>
<accession>A0A1N6HKF9</accession>
<dbReference type="RefSeq" id="WP_074257359.1">
    <property type="nucleotide sequence ID" value="NZ_FSRL01000001.1"/>
</dbReference>
<feature type="domain" description="PD-(D/E)XK endonuclease-like" evidence="2">
    <location>
        <begin position="723"/>
        <end position="926"/>
    </location>
</feature>
<name>A0A1N6HKF9_9RHOB</name>
<feature type="region of interest" description="Disordered" evidence="1">
    <location>
        <begin position="696"/>
        <end position="716"/>
    </location>
</feature>
<gene>
    <name evidence="3" type="ORF">SAMN05444002_3457</name>
</gene>
<dbReference type="NCBIfam" id="TIGR02786">
    <property type="entry name" value="addB_alphas"/>
    <property type="match status" value="1"/>
</dbReference>
<dbReference type="SUPFAM" id="SSF52540">
    <property type="entry name" value="P-loop containing nucleoside triphosphate hydrolases"/>
    <property type="match status" value="1"/>
</dbReference>
<dbReference type="InterPro" id="IPR014153">
    <property type="entry name" value="Ds_break_AddB"/>
</dbReference>
<evidence type="ECO:0000313" key="4">
    <source>
        <dbReference type="Proteomes" id="UP000184932"/>
    </source>
</evidence>
<protein>
    <submittedName>
        <fullName evidence="3">Double-strand break repair protein AddB</fullName>
    </submittedName>
</protein>
<dbReference type="InterPro" id="IPR027417">
    <property type="entry name" value="P-loop_NTPase"/>
</dbReference>
<evidence type="ECO:0000256" key="1">
    <source>
        <dbReference type="SAM" id="MobiDB-lite"/>
    </source>
</evidence>
<evidence type="ECO:0000259" key="2">
    <source>
        <dbReference type="Pfam" id="PF12705"/>
    </source>
</evidence>
<dbReference type="Pfam" id="PF12705">
    <property type="entry name" value="PDDEXK_1"/>
    <property type="match status" value="1"/>
</dbReference>
<dbReference type="STRING" id="1217970.SAMN05444002_3457"/>
<dbReference type="InterPro" id="IPR038726">
    <property type="entry name" value="PDDEXK_AddAB-type"/>
</dbReference>